<dbReference type="Proteomes" id="UP001642484">
    <property type="component" value="Unassembled WGS sequence"/>
</dbReference>
<name>A0ABP0HV16_9DINO</name>
<dbReference type="EMBL" id="CAXAMN010001370">
    <property type="protein sequence ID" value="CAK8994049.1"/>
    <property type="molecule type" value="Genomic_DNA"/>
</dbReference>
<comment type="caution">
    <text evidence="1">The sequence shown here is derived from an EMBL/GenBank/DDBJ whole genome shotgun (WGS) entry which is preliminary data.</text>
</comment>
<sequence>MYALLVGLRAWSHRLSSRQLVVYVDNDAVRGAIANSYEKLGAVGVMLDCINSLEACHQFLMWIARAPSKSNVADGPSRDETRALTEIGAVRIDFPLDLAPFRGLPEVGEDVEPR</sequence>
<evidence type="ECO:0000313" key="1">
    <source>
        <dbReference type="EMBL" id="CAK8994049.1"/>
    </source>
</evidence>
<keyword evidence="2" id="KW-1185">Reference proteome</keyword>
<protein>
    <recommendedName>
        <fullName evidence="3">RNase H type-1 domain-containing protein</fullName>
    </recommendedName>
</protein>
<evidence type="ECO:0008006" key="3">
    <source>
        <dbReference type="Google" id="ProtNLM"/>
    </source>
</evidence>
<evidence type="ECO:0000313" key="2">
    <source>
        <dbReference type="Proteomes" id="UP001642484"/>
    </source>
</evidence>
<accession>A0ABP0HV16</accession>
<gene>
    <name evidence="1" type="ORF">CCMP2556_LOCUS3488</name>
</gene>
<reference evidence="1 2" key="1">
    <citation type="submission" date="2024-02" db="EMBL/GenBank/DDBJ databases">
        <authorList>
            <person name="Chen Y."/>
            <person name="Shah S."/>
            <person name="Dougan E. K."/>
            <person name="Thang M."/>
            <person name="Chan C."/>
        </authorList>
    </citation>
    <scope>NUCLEOTIDE SEQUENCE [LARGE SCALE GENOMIC DNA]</scope>
</reference>
<organism evidence="1 2">
    <name type="scientific">Durusdinium trenchii</name>
    <dbReference type="NCBI Taxonomy" id="1381693"/>
    <lineage>
        <taxon>Eukaryota</taxon>
        <taxon>Sar</taxon>
        <taxon>Alveolata</taxon>
        <taxon>Dinophyceae</taxon>
        <taxon>Suessiales</taxon>
        <taxon>Symbiodiniaceae</taxon>
        <taxon>Durusdinium</taxon>
    </lineage>
</organism>
<proteinExistence type="predicted"/>